<feature type="signal peptide" evidence="1">
    <location>
        <begin position="1"/>
        <end position="17"/>
    </location>
</feature>
<protein>
    <recommendedName>
        <fullName evidence="4">NIPSNAP protein</fullName>
    </recommendedName>
</protein>
<dbReference type="EMBL" id="OCMF01000001">
    <property type="protein sequence ID" value="SOC79552.1"/>
    <property type="molecule type" value="Genomic_DNA"/>
</dbReference>
<dbReference type="RefSeq" id="WP_097055276.1">
    <property type="nucleotide sequence ID" value="NZ_OCMF01000001.1"/>
</dbReference>
<evidence type="ECO:0000313" key="2">
    <source>
        <dbReference type="EMBL" id="SOC79552.1"/>
    </source>
</evidence>
<name>A0A285X2L4_9FLAO</name>
<keyword evidence="3" id="KW-1185">Reference proteome</keyword>
<evidence type="ECO:0000313" key="3">
    <source>
        <dbReference type="Proteomes" id="UP000219193"/>
    </source>
</evidence>
<proteinExistence type="predicted"/>
<gene>
    <name evidence="2" type="ORF">SAMN06296241_1081</name>
</gene>
<reference evidence="3" key="1">
    <citation type="submission" date="2017-09" db="EMBL/GenBank/DDBJ databases">
        <authorList>
            <person name="Varghese N."/>
            <person name="Submissions S."/>
        </authorList>
    </citation>
    <scope>NUCLEOTIDE SEQUENCE [LARGE SCALE GENOMIC DNA]</scope>
    <source>
        <strain evidence="3">CGMCC 1.12641</strain>
    </source>
</reference>
<dbReference type="OrthoDB" id="659133at2"/>
<accession>A0A285X2L4</accession>
<organism evidence="2 3">
    <name type="scientific">Salinimicrobium sediminis</name>
    <dbReference type="NCBI Taxonomy" id="1343891"/>
    <lineage>
        <taxon>Bacteria</taxon>
        <taxon>Pseudomonadati</taxon>
        <taxon>Bacteroidota</taxon>
        <taxon>Flavobacteriia</taxon>
        <taxon>Flavobacteriales</taxon>
        <taxon>Flavobacteriaceae</taxon>
        <taxon>Salinimicrobium</taxon>
    </lineage>
</organism>
<dbReference type="Proteomes" id="UP000219193">
    <property type="component" value="Unassembled WGS sequence"/>
</dbReference>
<dbReference type="AlphaFoldDB" id="A0A285X2L4"/>
<feature type="chain" id="PRO_5012922299" description="NIPSNAP protein" evidence="1">
    <location>
        <begin position="18"/>
        <end position="258"/>
    </location>
</feature>
<sequence length="258" mass="30052">MKKVMYWLFLIPFMALAQNPEQSNQQYAVFENAILTPQPDKVQQFEAGIAAHNKKFHASDPYGARVYYISNGPNVGKYMWVMGPLPWSAMDKRPEDKAHDDDWINNVVKYMTADSDQSYWRFNNELSNFPKDFKVNKLLVDTYDIKRFRDEGAKASMEKIAKVMKGKYPDMAYGVYTNELPATKDGRDLSMVFFFDDMAWMGEDPKFVEAYEEMYGADSWKSFMQEWEQSTDGKQSELWIFEPELSGLPADVKAMDRQ</sequence>
<keyword evidence="1" id="KW-0732">Signal</keyword>
<evidence type="ECO:0000256" key="1">
    <source>
        <dbReference type="SAM" id="SignalP"/>
    </source>
</evidence>
<evidence type="ECO:0008006" key="4">
    <source>
        <dbReference type="Google" id="ProtNLM"/>
    </source>
</evidence>